<accession>A0A2H0UKK7</accession>
<comment type="caution">
    <text evidence="1">The sequence shown here is derived from an EMBL/GenBank/DDBJ whole genome shotgun (WGS) entry which is preliminary data.</text>
</comment>
<protein>
    <submittedName>
        <fullName evidence="1">Uncharacterized protein</fullName>
    </submittedName>
</protein>
<evidence type="ECO:0000313" key="2">
    <source>
        <dbReference type="Proteomes" id="UP000229526"/>
    </source>
</evidence>
<dbReference type="AlphaFoldDB" id="A0A2H0UKK7"/>
<dbReference type="EMBL" id="PFBD01000022">
    <property type="protein sequence ID" value="PIR86931.1"/>
    <property type="molecule type" value="Genomic_DNA"/>
</dbReference>
<dbReference type="Proteomes" id="UP000229526">
    <property type="component" value="Unassembled WGS sequence"/>
</dbReference>
<reference evidence="2" key="1">
    <citation type="submission" date="2017-09" db="EMBL/GenBank/DDBJ databases">
        <title>Depth-based differentiation of microbial function through sediment-hosted aquifers and enrichment of novel symbionts in the deep terrestrial subsurface.</title>
        <authorList>
            <person name="Probst A.J."/>
            <person name="Ladd B."/>
            <person name="Jarett J.K."/>
            <person name="Geller-Mcgrath D.E."/>
            <person name="Sieber C.M.K."/>
            <person name="Emerson J.B."/>
            <person name="Anantharaman K."/>
            <person name="Thomas B.C."/>
            <person name="Malmstrom R."/>
            <person name="Stieglmeier M."/>
            <person name="Klingl A."/>
            <person name="Woyke T."/>
            <person name="Ryan C.M."/>
            <person name="Banfield J.F."/>
        </authorList>
    </citation>
    <scope>NUCLEOTIDE SEQUENCE [LARGE SCALE GENOMIC DNA]</scope>
</reference>
<sequence>MEKETRNCQNCKTDFVIEPEDFAFYQKIDVPPPTWCPQCRMVRRFIFRNEHNLYRRPDSHTGEDIFSTVPKESDAKVYERSFWWSDGWNPLDYGRDIDWNRPFLEQLKELMYEVPWPSRSALNLVNSDYCANLNGGKNSYLCFHGFDIENSAYVIGFSSVKEGFDLYQSRHAELCYDNYMADEVQRVFFSTNVEESHDIWFSKNIIGCNNIFGSINLRNKSYYIFNKPVSKEQHKQFMTEFNSGLFKSVEEMRQKAEELWLQHPNRFTLAINVIDSTGEHIEHCKNVKDSYFIHNGEDMKHCQMIEDAKDCYDLSIVGRKSELMYDSMVAGVEAQNIKFSFNCVESISNLEYCVMCFGTANAFGCVGLKKGEYAILNKKYSKEEYKELVIKLKQHMNDLPYTDGQGRVYKYGEFLPAEFSPLAYNESLAQTFFPLTKEEAVAQGYQWRDEERRQIEPTIQAGDLPDNIADVQDDVLKQIIGCQTCGAAFRIIPMELDFYRNIKLPIPRRCPDCRFARRFRFVNPPVFRLSKCHCSGAKDASGQYANQVAHSHGDQPCPNEFETSFREEAKEIIYCEQCYKSETI</sequence>
<evidence type="ECO:0000313" key="1">
    <source>
        <dbReference type="EMBL" id="PIR86931.1"/>
    </source>
</evidence>
<organism evidence="1 2">
    <name type="scientific">Candidatus Harrisonbacteria bacterium CG10_big_fil_rev_8_21_14_0_10_49_15</name>
    <dbReference type="NCBI Taxonomy" id="1974587"/>
    <lineage>
        <taxon>Bacteria</taxon>
        <taxon>Candidatus Harrisoniibacteriota</taxon>
    </lineage>
</organism>
<proteinExistence type="predicted"/>
<gene>
    <name evidence="1" type="ORF">COU11_02860</name>
</gene>
<name>A0A2H0UKK7_9BACT</name>